<dbReference type="GO" id="GO:0003824">
    <property type="term" value="F:catalytic activity"/>
    <property type="evidence" value="ECO:0007669"/>
    <property type="project" value="InterPro"/>
</dbReference>
<sequence length="355" mass="38092">MSACGMSKPAVAMAVFLPMLAAAAANEHQVLVPRVVVVTAFPPELARWKARLPLDDELPFPGGAGLQSLAWNGSLQVLAMVTGMSSKNASLSVTALGYDPRFDLTAATWLLAGIAGVDPMFGTVGGVAWMQRLVDGTVAKYLNEKDMPQDWETGWIPTNRDRPYGLPPQSPGARAGSVKLLAPSLVQWAHSITQFLKLPDLEEFQRVRRHYAPCCAAAAQAPSVEMGDLLATDVFWTGPTQASWARNWTSYWLPAGGDVWDRKGVFAMSAMEDFATAEAIDALHRSGRSRGLEALLVLRAASNFVQPWPGHSTGASMDFFLEPACEAAFLVGSEVVQKLVPAGAPRSSQAIDIDV</sequence>
<evidence type="ECO:0008006" key="4">
    <source>
        <dbReference type="Google" id="ProtNLM"/>
    </source>
</evidence>
<dbReference type="AlphaFoldDB" id="A0A1Q9DHL8"/>
<dbReference type="GO" id="GO:0055085">
    <property type="term" value="P:transmembrane transport"/>
    <property type="evidence" value="ECO:0007669"/>
    <property type="project" value="InterPro"/>
</dbReference>
<feature type="chain" id="PRO_5013136216" description="Purine nucleoside permease" evidence="1">
    <location>
        <begin position="26"/>
        <end position="355"/>
    </location>
</feature>
<name>A0A1Q9DHL8_SYMMI</name>
<keyword evidence="1" id="KW-0732">Signal</keyword>
<dbReference type="PANTHER" id="PTHR38643:SF1">
    <property type="entry name" value="PURINE NUCLEOSIDE PERMEASE C285.05-RELATED"/>
    <property type="match status" value="1"/>
</dbReference>
<protein>
    <recommendedName>
        <fullName evidence="4">Purine nucleoside permease</fullName>
    </recommendedName>
</protein>
<keyword evidence="3" id="KW-1185">Reference proteome</keyword>
<dbReference type="InterPro" id="IPR009486">
    <property type="entry name" value="Pur_nuclsid_perm"/>
</dbReference>
<organism evidence="2 3">
    <name type="scientific">Symbiodinium microadriaticum</name>
    <name type="common">Dinoflagellate</name>
    <name type="synonym">Zooxanthella microadriatica</name>
    <dbReference type="NCBI Taxonomy" id="2951"/>
    <lineage>
        <taxon>Eukaryota</taxon>
        <taxon>Sar</taxon>
        <taxon>Alveolata</taxon>
        <taxon>Dinophyceae</taxon>
        <taxon>Suessiales</taxon>
        <taxon>Symbiodiniaceae</taxon>
        <taxon>Symbiodinium</taxon>
    </lineage>
</organism>
<dbReference type="Pfam" id="PF06516">
    <property type="entry name" value="NUP"/>
    <property type="match status" value="1"/>
</dbReference>
<dbReference type="EMBL" id="LSRX01000533">
    <property type="protein sequence ID" value="OLP94668.1"/>
    <property type="molecule type" value="Genomic_DNA"/>
</dbReference>
<reference evidence="2 3" key="1">
    <citation type="submission" date="2016-02" db="EMBL/GenBank/DDBJ databases">
        <title>Genome analysis of coral dinoflagellate symbionts highlights evolutionary adaptations to a symbiotic lifestyle.</title>
        <authorList>
            <person name="Aranda M."/>
            <person name="Li Y."/>
            <person name="Liew Y.J."/>
            <person name="Baumgarten S."/>
            <person name="Simakov O."/>
            <person name="Wilson M."/>
            <person name="Piel J."/>
            <person name="Ashoor H."/>
            <person name="Bougouffa S."/>
            <person name="Bajic V.B."/>
            <person name="Ryu T."/>
            <person name="Ravasi T."/>
            <person name="Bayer T."/>
            <person name="Micklem G."/>
            <person name="Kim H."/>
            <person name="Bhak J."/>
            <person name="Lajeunesse T.C."/>
            <person name="Voolstra C.R."/>
        </authorList>
    </citation>
    <scope>NUCLEOTIDE SEQUENCE [LARGE SCALE GENOMIC DNA]</scope>
    <source>
        <strain evidence="2 3">CCMP2467</strain>
    </source>
</reference>
<evidence type="ECO:0000313" key="2">
    <source>
        <dbReference type="EMBL" id="OLP94668.1"/>
    </source>
</evidence>
<proteinExistence type="predicted"/>
<feature type="signal peptide" evidence="1">
    <location>
        <begin position="1"/>
        <end position="25"/>
    </location>
</feature>
<dbReference type="InterPro" id="IPR035994">
    <property type="entry name" value="Nucleoside_phosphorylase_sf"/>
</dbReference>
<accession>A0A1Q9DHL8</accession>
<dbReference type="OrthoDB" id="2331083at2759"/>
<dbReference type="GO" id="GO:0005783">
    <property type="term" value="C:endoplasmic reticulum"/>
    <property type="evidence" value="ECO:0007669"/>
    <property type="project" value="TreeGrafter"/>
</dbReference>
<dbReference type="PANTHER" id="PTHR38643">
    <property type="entry name" value="PURINE NUCLEOSIDE PERMEASE C285.05-RELATED"/>
    <property type="match status" value="1"/>
</dbReference>
<evidence type="ECO:0000313" key="3">
    <source>
        <dbReference type="Proteomes" id="UP000186817"/>
    </source>
</evidence>
<dbReference type="Proteomes" id="UP000186817">
    <property type="component" value="Unassembled WGS sequence"/>
</dbReference>
<dbReference type="GO" id="GO:0009116">
    <property type="term" value="P:nucleoside metabolic process"/>
    <property type="evidence" value="ECO:0007669"/>
    <property type="project" value="InterPro"/>
</dbReference>
<evidence type="ECO:0000256" key="1">
    <source>
        <dbReference type="SAM" id="SignalP"/>
    </source>
</evidence>
<comment type="caution">
    <text evidence="2">The sequence shown here is derived from an EMBL/GenBank/DDBJ whole genome shotgun (WGS) entry which is preliminary data.</text>
</comment>
<dbReference type="Gene3D" id="3.40.50.1580">
    <property type="entry name" value="Nucleoside phosphorylase domain"/>
    <property type="match status" value="1"/>
</dbReference>
<gene>
    <name evidence="2" type="ORF">AK812_SmicGene23272</name>
</gene>